<proteinExistence type="predicted"/>
<dbReference type="InterPro" id="IPR007138">
    <property type="entry name" value="ABM_dom"/>
</dbReference>
<reference evidence="2" key="1">
    <citation type="submission" date="2020-05" db="EMBL/GenBank/DDBJ databases">
        <authorList>
            <person name="Chiriac C."/>
            <person name="Salcher M."/>
            <person name="Ghai R."/>
            <person name="Kavagutti S V."/>
        </authorList>
    </citation>
    <scope>NUCLEOTIDE SEQUENCE</scope>
</reference>
<accession>A0A6J6EB54</accession>
<dbReference type="Pfam" id="PF03992">
    <property type="entry name" value="ABM"/>
    <property type="match status" value="1"/>
</dbReference>
<dbReference type="AlphaFoldDB" id="A0A6J6EB54"/>
<dbReference type="SUPFAM" id="SSF54909">
    <property type="entry name" value="Dimeric alpha+beta barrel"/>
    <property type="match status" value="1"/>
</dbReference>
<evidence type="ECO:0000259" key="1">
    <source>
        <dbReference type="PROSITE" id="PS51725"/>
    </source>
</evidence>
<dbReference type="GO" id="GO:0003824">
    <property type="term" value="F:catalytic activity"/>
    <property type="evidence" value="ECO:0007669"/>
    <property type="project" value="TreeGrafter"/>
</dbReference>
<dbReference type="EMBL" id="CAEZTT010000027">
    <property type="protein sequence ID" value="CAB4572519.1"/>
    <property type="molecule type" value="Genomic_DNA"/>
</dbReference>
<organism evidence="2">
    <name type="scientific">freshwater metagenome</name>
    <dbReference type="NCBI Taxonomy" id="449393"/>
    <lineage>
        <taxon>unclassified sequences</taxon>
        <taxon>metagenomes</taxon>
        <taxon>ecological metagenomes</taxon>
    </lineage>
</organism>
<dbReference type="InterPro" id="IPR011008">
    <property type="entry name" value="Dimeric_a/b-barrel"/>
</dbReference>
<dbReference type="Gene3D" id="3.30.70.100">
    <property type="match status" value="1"/>
</dbReference>
<dbReference type="PROSITE" id="PS51725">
    <property type="entry name" value="ABM"/>
    <property type="match status" value="1"/>
</dbReference>
<gene>
    <name evidence="2" type="ORF">UFOPK1726_00367</name>
</gene>
<feature type="domain" description="ABM" evidence="1">
    <location>
        <begin position="3"/>
        <end position="91"/>
    </location>
</feature>
<evidence type="ECO:0000313" key="2">
    <source>
        <dbReference type="EMBL" id="CAB4572519.1"/>
    </source>
</evidence>
<dbReference type="InterPro" id="IPR050744">
    <property type="entry name" value="AI-2_Isomerase_LsrG"/>
</dbReference>
<protein>
    <submittedName>
        <fullName evidence="2">Unannotated protein</fullName>
    </submittedName>
</protein>
<dbReference type="PANTHER" id="PTHR33336">
    <property type="entry name" value="QUINOL MONOOXYGENASE YGIN-RELATED"/>
    <property type="match status" value="1"/>
</dbReference>
<sequence>MSFVVVAKFHAKPDAANSLKELIIQTAKESWEEPGLLKYILVEDPNQPEVFTLVEFFKSEADFQAHRETAHLAKFRDQVADLLAVAPEVIRGIPTLASLDAKAGTN</sequence>
<dbReference type="PANTHER" id="PTHR33336:SF15">
    <property type="entry name" value="ABM DOMAIN-CONTAINING PROTEIN"/>
    <property type="match status" value="1"/>
</dbReference>
<name>A0A6J6EB54_9ZZZZ</name>